<organism evidence="2 3">
    <name type="scientific">Dolosicoccus paucivorans</name>
    <dbReference type="NCBI Taxonomy" id="84521"/>
    <lineage>
        <taxon>Bacteria</taxon>
        <taxon>Bacillati</taxon>
        <taxon>Bacillota</taxon>
        <taxon>Bacilli</taxon>
        <taxon>Lactobacillales</taxon>
        <taxon>Aerococcaceae</taxon>
        <taxon>Dolosicoccus</taxon>
    </lineage>
</organism>
<dbReference type="InterPro" id="IPR036691">
    <property type="entry name" value="Endo/exonu/phosph_ase_sf"/>
</dbReference>
<dbReference type="STRING" id="84521.SAMN04487994_103014"/>
<dbReference type="InterPro" id="IPR005135">
    <property type="entry name" value="Endo/exonuclease/phosphatase"/>
</dbReference>
<feature type="domain" description="Endonuclease/exonuclease/phosphatase" evidence="1">
    <location>
        <begin position="28"/>
        <end position="274"/>
    </location>
</feature>
<dbReference type="EMBL" id="PNHE01000059">
    <property type="protein sequence ID" value="PMC57165.1"/>
    <property type="molecule type" value="Genomic_DNA"/>
</dbReference>
<dbReference type="Proteomes" id="UP000235682">
    <property type="component" value="Unassembled WGS sequence"/>
</dbReference>
<dbReference type="RefSeq" id="WP_102228037.1">
    <property type="nucleotide sequence ID" value="NZ_PNFY01000035.1"/>
</dbReference>
<dbReference type="GO" id="GO:0006506">
    <property type="term" value="P:GPI anchor biosynthetic process"/>
    <property type="evidence" value="ECO:0007669"/>
    <property type="project" value="TreeGrafter"/>
</dbReference>
<comment type="caution">
    <text evidence="2">The sequence shown here is derived from an EMBL/GenBank/DDBJ whole genome shotgun (WGS) entry which is preliminary data.</text>
</comment>
<proteinExistence type="predicted"/>
<sequence>MSQAVTQTLKNILTFNVHSWLEEEQLDKLEQLADFIAKKKIKVIALQEVNQSLNAPIVSIDDYYISSKEQTVSIKEDNFALLLVQALRKRGHFYYWSWLENHIGYDIYDEGLAILSKQPFEAEGRLVSPESDYTNYRTRKLLKAHFDNSLAVVCVHYSWWTDDEQKGFQYEWQQTLEWLKSVKEPLILAGDFNAPVGLESHHLLNHSLLELKDSYETSQKRIGEATAPPVLDGWRERKLPEVMRIDYIWHSPIFNPILHQVVFDGQSMNQLSDHYGIYCEFK</sequence>
<dbReference type="InterPro" id="IPR051916">
    <property type="entry name" value="GPI-anchor_lipid_remodeler"/>
</dbReference>
<dbReference type="Pfam" id="PF03372">
    <property type="entry name" value="Exo_endo_phos"/>
    <property type="match status" value="1"/>
</dbReference>
<reference evidence="2 3" key="1">
    <citation type="submission" date="2017-09" db="EMBL/GenBank/DDBJ databases">
        <title>Bacterial strain isolated from the female urinary microbiota.</title>
        <authorList>
            <person name="Thomas-White K."/>
            <person name="Kumar N."/>
            <person name="Forster S."/>
            <person name="Putonti C."/>
            <person name="Lawley T."/>
            <person name="Wolfe A.J."/>
        </authorList>
    </citation>
    <scope>NUCLEOTIDE SEQUENCE [LARGE SCALE GENOMIC DNA]</scope>
    <source>
        <strain evidence="2 3">UMB0852</strain>
    </source>
</reference>
<evidence type="ECO:0000313" key="3">
    <source>
        <dbReference type="Proteomes" id="UP000235682"/>
    </source>
</evidence>
<dbReference type="PANTHER" id="PTHR14859">
    <property type="entry name" value="CALCOFLUOR WHITE HYPERSENSITIVE PROTEIN PRECURSOR"/>
    <property type="match status" value="1"/>
</dbReference>
<dbReference type="GO" id="GO:0016787">
    <property type="term" value="F:hydrolase activity"/>
    <property type="evidence" value="ECO:0007669"/>
    <property type="project" value="UniProtKB-KW"/>
</dbReference>
<gene>
    <name evidence="2" type="ORF">CJ205_08290</name>
</gene>
<keyword evidence="2" id="KW-0378">Hydrolase</keyword>
<name>A0A2N6SKX5_9LACT</name>
<protein>
    <submittedName>
        <fullName evidence="2">Hydrolase</fullName>
    </submittedName>
</protein>
<evidence type="ECO:0000313" key="2">
    <source>
        <dbReference type="EMBL" id="PMC57165.1"/>
    </source>
</evidence>
<dbReference type="CDD" id="cd09079">
    <property type="entry name" value="RgfB-like"/>
    <property type="match status" value="1"/>
</dbReference>
<evidence type="ECO:0000259" key="1">
    <source>
        <dbReference type="Pfam" id="PF03372"/>
    </source>
</evidence>
<dbReference type="OrthoDB" id="9812537at2"/>
<dbReference type="SUPFAM" id="SSF56219">
    <property type="entry name" value="DNase I-like"/>
    <property type="match status" value="1"/>
</dbReference>
<accession>A0A2N6SKX5</accession>
<dbReference type="PANTHER" id="PTHR14859:SF1">
    <property type="entry name" value="PGAP2-INTERACTING PROTEIN"/>
    <property type="match status" value="1"/>
</dbReference>
<dbReference type="Gene3D" id="3.60.10.10">
    <property type="entry name" value="Endonuclease/exonuclease/phosphatase"/>
    <property type="match status" value="1"/>
</dbReference>
<dbReference type="GO" id="GO:0016020">
    <property type="term" value="C:membrane"/>
    <property type="evidence" value="ECO:0007669"/>
    <property type="project" value="GOC"/>
</dbReference>
<dbReference type="AlphaFoldDB" id="A0A2N6SKX5"/>
<keyword evidence="3" id="KW-1185">Reference proteome</keyword>